<protein>
    <recommendedName>
        <fullName evidence="3">TGS domain-containing protein</fullName>
    </recommendedName>
</protein>
<dbReference type="FunFam" id="3.10.20.30:FF:000001">
    <property type="entry name" value="Ribosome-binding ATPase YchF"/>
    <property type="match status" value="1"/>
</dbReference>
<dbReference type="InterPro" id="IPR004095">
    <property type="entry name" value="TGS"/>
</dbReference>
<dbReference type="Gene3D" id="3.40.50.300">
    <property type="entry name" value="P-loop containing nucleotide triphosphate hydrolases"/>
    <property type="match status" value="1"/>
</dbReference>
<dbReference type="InterPro" id="IPR013029">
    <property type="entry name" value="YchF_C"/>
</dbReference>
<dbReference type="OrthoDB" id="9810373at2"/>
<name>A0A1I4TGP1_9BACT</name>
<dbReference type="Pfam" id="PF06071">
    <property type="entry name" value="YchF-GTPase_C"/>
    <property type="match status" value="1"/>
</dbReference>
<dbReference type="GO" id="GO:0016887">
    <property type="term" value="F:ATP hydrolysis activity"/>
    <property type="evidence" value="ECO:0007669"/>
    <property type="project" value="TreeGrafter"/>
</dbReference>
<dbReference type="Proteomes" id="UP000199611">
    <property type="component" value="Unassembled WGS sequence"/>
</dbReference>
<sequence length="348" mass="38775">MKLGLVGLPGAGKTTLFMALTGQEVDRSSGGGKEILVQGVVPVPDARLDWLVSQFPGRKKTAVQVTYVDFHGLGSGRDDKKSYVSALLNYARPMDAFVIVLRNFANPAFPPPDPCRDLEELTQEFVLADLVTVEKRLEKIGQEKKKGRRIPERELELLEKCRDVLNGEEPLRKYPELAGAHELRGFTFLSGKPVLVVVNNDDEDPEVPPGNYGDVEPVAVRARLELELNRLNPDESEVFREEYGLESRACDLVISRSFSVLRLVTFYTVGDDEIRAWTVQEGTTALKAAGTIHSDMERGFIRAEVINFEDLKKVGTFASARKEGLMRLEGRDYIVKDGDILHIRFSAG</sequence>
<accession>A0A1I4TGP1</accession>
<dbReference type="SUPFAM" id="SSF52540">
    <property type="entry name" value="P-loop containing nucleoside triphosphate hydrolases"/>
    <property type="match status" value="1"/>
</dbReference>
<dbReference type="EMBL" id="FOUU01000003">
    <property type="protein sequence ID" value="SFM75727.1"/>
    <property type="molecule type" value="Genomic_DNA"/>
</dbReference>
<proteinExistence type="predicted"/>
<dbReference type="InterPro" id="IPR023192">
    <property type="entry name" value="TGS-like_dom_sf"/>
</dbReference>
<reference evidence="4 5" key="1">
    <citation type="submission" date="2016-10" db="EMBL/GenBank/DDBJ databases">
        <authorList>
            <person name="de Groot N.N."/>
        </authorList>
    </citation>
    <scope>NUCLEOTIDE SEQUENCE [LARGE SCALE GENOMIC DNA]</scope>
    <source>
        <strain evidence="4 5">DSM 9990</strain>
    </source>
</reference>
<gene>
    <name evidence="4" type="ORF">SAMN05660836_01398</name>
</gene>
<keyword evidence="1" id="KW-0547">Nucleotide-binding</keyword>
<dbReference type="STRING" id="39841.SAMN05660836_01398"/>
<dbReference type="AlphaFoldDB" id="A0A1I4TGP1"/>
<dbReference type="InterPro" id="IPR006073">
    <property type="entry name" value="GTP-bd"/>
</dbReference>
<dbReference type="SUPFAM" id="SSF81271">
    <property type="entry name" value="TGS-like"/>
    <property type="match status" value="1"/>
</dbReference>
<evidence type="ECO:0000313" key="5">
    <source>
        <dbReference type="Proteomes" id="UP000199611"/>
    </source>
</evidence>
<dbReference type="PANTHER" id="PTHR23305">
    <property type="entry name" value="OBG GTPASE FAMILY"/>
    <property type="match status" value="1"/>
</dbReference>
<organism evidence="4 5">
    <name type="scientific">Thermodesulforhabdus norvegica</name>
    <dbReference type="NCBI Taxonomy" id="39841"/>
    <lineage>
        <taxon>Bacteria</taxon>
        <taxon>Pseudomonadati</taxon>
        <taxon>Thermodesulfobacteriota</taxon>
        <taxon>Syntrophobacteria</taxon>
        <taxon>Syntrophobacterales</taxon>
        <taxon>Thermodesulforhabdaceae</taxon>
        <taxon>Thermodesulforhabdus</taxon>
    </lineage>
</organism>
<dbReference type="PROSITE" id="PS51880">
    <property type="entry name" value="TGS"/>
    <property type="match status" value="1"/>
</dbReference>
<dbReference type="GO" id="GO:0005524">
    <property type="term" value="F:ATP binding"/>
    <property type="evidence" value="ECO:0007669"/>
    <property type="project" value="UniProtKB-KW"/>
</dbReference>
<evidence type="ECO:0000313" key="4">
    <source>
        <dbReference type="EMBL" id="SFM75727.1"/>
    </source>
</evidence>
<keyword evidence="5" id="KW-1185">Reference proteome</keyword>
<evidence type="ECO:0000256" key="1">
    <source>
        <dbReference type="ARBA" id="ARBA00022741"/>
    </source>
</evidence>
<dbReference type="PANTHER" id="PTHR23305:SF18">
    <property type="entry name" value="OBG-TYPE G DOMAIN-CONTAINING PROTEIN"/>
    <property type="match status" value="1"/>
</dbReference>
<keyword evidence="2" id="KW-0067">ATP-binding</keyword>
<dbReference type="GO" id="GO:0005737">
    <property type="term" value="C:cytoplasm"/>
    <property type="evidence" value="ECO:0007669"/>
    <property type="project" value="TreeGrafter"/>
</dbReference>
<dbReference type="InterPro" id="IPR027417">
    <property type="entry name" value="P-loop_NTPase"/>
</dbReference>
<dbReference type="Gene3D" id="1.10.150.300">
    <property type="entry name" value="TGS-like domain"/>
    <property type="match status" value="1"/>
</dbReference>
<dbReference type="InterPro" id="IPR012675">
    <property type="entry name" value="Beta-grasp_dom_sf"/>
</dbReference>
<dbReference type="InterPro" id="IPR012676">
    <property type="entry name" value="TGS-like"/>
</dbReference>
<dbReference type="CDD" id="cd04867">
    <property type="entry name" value="TGS_YchF_OLA1"/>
    <property type="match status" value="1"/>
</dbReference>
<dbReference type="Gene3D" id="3.10.20.30">
    <property type="match status" value="1"/>
</dbReference>
<feature type="domain" description="TGS" evidence="3">
    <location>
        <begin position="262"/>
        <end position="345"/>
    </location>
</feature>
<evidence type="ECO:0000256" key="2">
    <source>
        <dbReference type="ARBA" id="ARBA00022840"/>
    </source>
</evidence>
<dbReference type="PRINTS" id="PR00326">
    <property type="entry name" value="GTP1OBG"/>
</dbReference>
<dbReference type="GO" id="GO:0005525">
    <property type="term" value="F:GTP binding"/>
    <property type="evidence" value="ECO:0007669"/>
    <property type="project" value="InterPro"/>
</dbReference>
<dbReference type="RefSeq" id="WP_093394540.1">
    <property type="nucleotide sequence ID" value="NZ_FOUU01000003.1"/>
</dbReference>
<evidence type="ECO:0000259" key="3">
    <source>
        <dbReference type="PROSITE" id="PS51880"/>
    </source>
</evidence>